<sequence length="373" mass="42416">MNCLEEDANQILKIPLPRRPLEDQLVWTYDNRGQYKVKSGYYVAFHMKVKDMPSTSSNQTGWWKYFWKLSLPTKIKFFYWRAFFNILPTNLNLHNRKLLVAPICPCCGFDYDDTYHALVGCKQVKKVWKLTRFYSSLKSTMPMEFSNLSIHIASLLIKDEFEEWVVFCWSIWLARNYLTHGNDVRELQDVVTRAENVVASLRTGITQGQANLAKSTQPWYKVNVDAAVSSKADHAGIGVLVRNSAGDVMAASISQVPFLGDVEFVEALVVQKGLRLTSDIRLTPTMIESDSLNVVNLIGNKIASRCEMGWVISEIQEALTSSHSTVKLLFAPRTCNEAAHHLAKLALCHPIEQVRIEEAPSEIFTYVSKDKIM</sequence>
<reference evidence="2" key="1">
    <citation type="journal article" date="2023" name="Hortic. Res.">
        <title>A chromosome-level phased genome enabling allele-level studies in sweet orange: a case study on citrus Huanglongbing tolerance.</title>
        <authorList>
            <person name="Wu B."/>
            <person name="Yu Q."/>
            <person name="Deng Z."/>
            <person name="Duan Y."/>
            <person name="Luo F."/>
            <person name="Gmitter F. Jr."/>
        </authorList>
    </citation>
    <scope>NUCLEOTIDE SEQUENCE [LARGE SCALE GENOMIC DNA]</scope>
    <source>
        <strain evidence="2">cv. Valencia</strain>
    </source>
</reference>
<gene>
    <name evidence="1" type="ORF">KPL71_027557</name>
</gene>
<organism evidence="1 2">
    <name type="scientific">Citrus sinensis</name>
    <name type="common">Sweet orange</name>
    <name type="synonym">Citrus aurantium var. sinensis</name>
    <dbReference type="NCBI Taxonomy" id="2711"/>
    <lineage>
        <taxon>Eukaryota</taxon>
        <taxon>Viridiplantae</taxon>
        <taxon>Streptophyta</taxon>
        <taxon>Embryophyta</taxon>
        <taxon>Tracheophyta</taxon>
        <taxon>Spermatophyta</taxon>
        <taxon>Magnoliopsida</taxon>
        <taxon>eudicotyledons</taxon>
        <taxon>Gunneridae</taxon>
        <taxon>Pentapetalae</taxon>
        <taxon>rosids</taxon>
        <taxon>malvids</taxon>
        <taxon>Sapindales</taxon>
        <taxon>Rutaceae</taxon>
        <taxon>Aurantioideae</taxon>
        <taxon>Citrus</taxon>
    </lineage>
</organism>
<dbReference type="Proteomes" id="UP000829398">
    <property type="component" value="Chromosome 9"/>
</dbReference>
<name>A0ACB8I7L8_CITSI</name>
<proteinExistence type="predicted"/>
<comment type="caution">
    <text evidence="1">The sequence shown here is derived from an EMBL/GenBank/DDBJ whole genome shotgun (WGS) entry which is preliminary data.</text>
</comment>
<evidence type="ECO:0000313" key="2">
    <source>
        <dbReference type="Proteomes" id="UP000829398"/>
    </source>
</evidence>
<keyword evidence="2" id="KW-1185">Reference proteome</keyword>
<dbReference type="EMBL" id="CM039178">
    <property type="protein sequence ID" value="KAH9683048.1"/>
    <property type="molecule type" value="Genomic_DNA"/>
</dbReference>
<evidence type="ECO:0000313" key="1">
    <source>
        <dbReference type="EMBL" id="KAH9683048.1"/>
    </source>
</evidence>
<protein>
    <submittedName>
        <fullName evidence="1">Uncharacterized protein</fullName>
    </submittedName>
</protein>
<accession>A0ACB8I7L8</accession>